<organism evidence="1 2">
    <name type="scientific">Candidatus Anaerostipes avistercoris</name>
    <dbReference type="NCBI Taxonomy" id="2838462"/>
    <lineage>
        <taxon>Bacteria</taxon>
        <taxon>Bacillati</taxon>
        <taxon>Bacillota</taxon>
        <taxon>Clostridia</taxon>
        <taxon>Lachnospirales</taxon>
        <taxon>Lachnospiraceae</taxon>
        <taxon>Anaerostipes</taxon>
    </lineage>
</organism>
<protein>
    <submittedName>
        <fullName evidence="1">Transposon-transfer assisting family protein</fullName>
    </submittedName>
</protein>
<dbReference type="AlphaFoldDB" id="A0A9D2PFN1"/>
<dbReference type="Gene3D" id="1.10.10.1850">
    <property type="entry name" value="Sporulation protein-like"/>
    <property type="match status" value="1"/>
</dbReference>
<dbReference type="Proteomes" id="UP000823904">
    <property type="component" value="Unassembled WGS sequence"/>
</dbReference>
<proteinExistence type="predicted"/>
<comment type="caution">
    <text evidence="1">The sequence shown here is derived from an EMBL/GenBank/DDBJ whole genome shotgun (WGS) entry which is preliminary data.</text>
</comment>
<sequence length="76" mass="9145">MRQRFEEDEYFLMAMFQKDSRTKTIQEIRCVLPFISDDADMLTLVNGTLRKMELLTDQEYADMDLEAYRQEPLEEV</sequence>
<dbReference type="InterPro" id="IPR041965">
    <property type="entry name" value="TTRAP_sf"/>
</dbReference>
<reference evidence="1" key="1">
    <citation type="journal article" date="2021" name="PeerJ">
        <title>Extensive microbial diversity within the chicken gut microbiome revealed by metagenomics and culture.</title>
        <authorList>
            <person name="Gilroy R."/>
            <person name="Ravi A."/>
            <person name="Getino M."/>
            <person name="Pursley I."/>
            <person name="Horton D.L."/>
            <person name="Alikhan N.F."/>
            <person name="Baker D."/>
            <person name="Gharbi K."/>
            <person name="Hall N."/>
            <person name="Watson M."/>
            <person name="Adriaenssens E.M."/>
            <person name="Foster-Nyarko E."/>
            <person name="Jarju S."/>
            <person name="Secka A."/>
            <person name="Antonio M."/>
            <person name="Oren A."/>
            <person name="Chaudhuri R.R."/>
            <person name="La Ragione R."/>
            <person name="Hildebrand F."/>
            <person name="Pallen M.J."/>
        </authorList>
    </citation>
    <scope>NUCLEOTIDE SEQUENCE</scope>
    <source>
        <strain evidence="1">ChiSjej3B21-8574</strain>
    </source>
</reference>
<dbReference type="EMBL" id="DWWD01000011">
    <property type="protein sequence ID" value="HJC49354.1"/>
    <property type="molecule type" value="Genomic_DNA"/>
</dbReference>
<evidence type="ECO:0000313" key="1">
    <source>
        <dbReference type="EMBL" id="HJC49354.1"/>
    </source>
</evidence>
<dbReference type="Pfam" id="PF14203">
    <property type="entry name" value="TTRAP"/>
    <property type="match status" value="1"/>
</dbReference>
<reference evidence="1" key="2">
    <citation type="submission" date="2021-04" db="EMBL/GenBank/DDBJ databases">
        <authorList>
            <person name="Gilroy R."/>
        </authorList>
    </citation>
    <scope>NUCLEOTIDE SEQUENCE</scope>
    <source>
        <strain evidence="1">ChiSjej3B21-8574</strain>
    </source>
</reference>
<gene>
    <name evidence="1" type="ORF">H9754_02020</name>
</gene>
<accession>A0A9D2PFN1</accession>
<evidence type="ECO:0000313" key="2">
    <source>
        <dbReference type="Proteomes" id="UP000823904"/>
    </source>
</evidence>
<dbReference type="InterPro" id="IPR025468">
    <property type="entry name" value="TTRAP"/>
</dbReference>
<name>A0A9D2PFN1_9FIRM</name>